<dbReference type="InterPro" id="IPR036291">
    <property type="entry name" value="NAD(P)-bd_dom_sf"/>
</dbReference>
<evidence type="ECO:0000259" key="1">
    <source>
        <dbReference type="PROSITE" id="PS51186"/>
    </source>
</evidence>
<dbReference type="EMBL" id="VIFM01000117">
    <property type="protein sequence ID" value="TQF12973.1"/>
    <property type="molecule type" value="Genomic_DNA"/>
</dbReference>
<gene>
    <name evidence="2" type="ORF">FJV41_26255</name>
</gene>
<dbReference type="Gene3D" id="3.40.50.720">
    <property type="entry name" value="NAD(P)-binding Rossmann-like Domain"/>
    <property type="match status" value="1"/>
</dbReference>
<dbReference type="PROSITE" id="PS51186">
    <property type="entry name" value="GNAT"/>
    <property type="match status" value="1"/>
</dbReference>
<proteinExistence type="predicted"/>
<dbReference type="GO" id="GO:0004029">
    <property type="term" value="F:aldehyde dehydrogenase (NAD+) activity"/>
    <property type="evidence" value="ECO:0007669"/>
    <property type="project" value="TreeGrafter"/>
</dbReference>
<dbReference type="RefSeq" id="WP_141645297.1">
    <property type="nucleotide sequence ID" value="NZ_VIFM01000117.1"/>
</dbReference>
<dbReference type="PANTHER" id="PTHR48079">
    <property type="entry name" value="PROTEIN YEEZ"/>
    <property type="match status" value="1"/>
</dbReference>
<dbReference type="AlphaFoldDB" id="A0A540WVD3"/>
<dbReference type="InterPro" id="IPR016181">
    <property type="entry name" value="Acyl_CoA_acyltransferase"/>
</dbReference>
<accession>A0A540WVD3</accession>
<feature type="domain" description="N-acetyltransferase" evidence="1">
    <location>
        <begin position="272"/>
        <end position="437"/>
    </location>
</feature>
<dbReference type="Gene3D" id="3.40.630.30">
    <property type="match status" value="1"/>
</dbReference>
<dbReference type="GO" id="GO:0016747">
    <property type="term" value="F:acyltransferase activity, transferring groups other than amino-acyl groups"/>
    <property type="evidence" value="ECO:0007669"/>
    <property type="project" value="InterPro"/>
</dbReference>
<dbReference type="InterPro" id="IPR051783">
    <property type="entry name" value="NAD(P)-dependent_oxidoreduct"/>
</dbReference>
<keyword evidence="2" id="KW-0808">Transferase</keyword>
<dbReference type="Pfam" id="PF00583">
    <property type="entry name" value="Acetyltransf_1"/>
    <property type="match status" value="1"/>
</dbReference>
<reference evidence="2 3" key="1">
    <citation type="submission" date="2019-06" db="EMBL/GenBank/DDBJ databases">
        <authorList>
            <person name="Livingstone P."/>
            <person name="Whitworth D."/>
        </authorList>
    </citation>
    <scope>NUCLEOTIDE SEQUENCE [LARGE SCALE GENOMIC DNA]</scope>
    <source>
        <strain evidence="2 3">AM401</strain>
    </source>
</reference>
<comment type="caution">
    <text evidence="2">The sequence shown here is derived from an EMBL/GenBank/DDBJ whole genome shotgun (WGS) entry which is preliminary data.</text>
</comment>
<evidence type="ECO:0000313" key="3">
    <source>
        <dbReference type="Proteomes" id="UP000315369"/>
    </source>
</evidence>
<evidence type="ECO:0000313" key="2">
    <source>
        <dbReference type="EMBL" id="TQF12973.1"/>
    </source>
</evidence>
<dbReference type="Proteomes" id="UP000315369">
    <property type="component" value="Unassembled WGS sequence"/>
</dbReference>
<dbReference type="OrthoDB" id="9808276at2"/>
<dbReference type="CDD" id="cd04301">
    <property type="entry name" value="NAT_SF"/>
    <property type="match status" value="1"/>
</dbReference>
<organism evidence="2 3">
    <name type="scientific">Myxococcus llanfairpwllgwyngyllgogerychwyrndrobwllllantysiliogogogochensis</name>
    <dbReference type="NCBI Taxonomy" id="2590453"/>
    <lineage>
        <taxon>Bacteria</taxon>
        <taxon>Pseudomonadati</taxon>
        <taxon>Myxococcota</taxon>
        <taxon>Myxococcia</taxon>
        <taxon>Myxococcales</taxon>
        <taxon>Cystobacterineae</taxon>
        <taxon>Myxococcaceae</taxon>
        <taxon>Myxococcus</taxon>
    </lineage>
</organism>
<sequence length="437" mass="46958">MTPSLVFLGSGYTLTRLAVAQAQAGRDVLAATRDSARREELVRAGARVSSLEDALLQTQGAHVVVSVPPEAGLDGAIASALAARPPARLVYLSSTGVYGSARGAVDEDTPVDVAWPSSLGRLEAESRYLPLGAMVLRIAGIYGPGRGAHSRLLSGNLRLPERGGRISRVHVDDLGAAILAGLEQGTPGALYCVADDRAAPLEETVTWLAHRLAMSVPPRVPLETLHESLRGDRAISNARLKELGWLPRYPDFTVGFAAVLKEEGRTSGEGDIVIRPVFPDEVEAFRAMRLRSLTEHPEAFGSSFEEESQFALEVFRGRLESTDSQRVLGAYDGTRLVAVVGVRREPRLKSAHKAFVWGMYVAEEARSRGVGRRLLVAILAEGRKLPGVEQLLLAVVSGNAAAHTLYRSVGFQTYGVEPRALKIGGAYVDEELMVLTL</sequence>
<dbReference type="InterPro" id="IPR000182">
    <property type="entry name" value="GNAT_dom"/>
</dbReference>
<dbReference type="PANTHER" id="PTHR48079:SF6">
    <property type="entry name" value="NAD(P)-BINDING DOMAIN-CONTAINING PROTEIN-RELATED"/>
    <property type="match status" value="1"/>
</dbReference>
<dbReference type="SUPFAM" id="SSF51735">
    <property type="entry name" value="NAD(P)-binding Rossmann-fold domains"/>
    <property type="match status" value="1"/>
</dbReference>
<dbReference type="GO" id="GO:0005737">
    <property type="term" value="C:cytoplasm"/>
    <property type="evidence" value="ECO:0007669"/>
    <property type="project" value="TreeGrafter"/>
</dbReference>
<protein>
    <submittedName>
        <fullName evidence="2">GNAT family N-acetyltransferase</fullName>
    </submittedName>
</protein>
<name>A0A540WVD3_9BACT</name>
<dbReference type="SUPFAM" id="SSF55729">
    <property type="entry name" value="Acyl-CoA N-acyltransferases (Nat)"/>
    <property type="match status" value="1"/>
</dbReference>
<keyword evidence="3" id="KW-1185">Reference proteome</keyword>